<feature type="non-terminal residue" evidence="1">
    <location>
        <position position="1"/>
    </location>
</feature>
<reference evidence="1" key="1">
    <citation type="journal article" date="2010" name="Nature">
        <title>The sequence and de novo assembly of the giant panda genome.</title>
        <authorList>
            <person name="Li R."/>
            <person name="Fan W."/>
            <person name="Tian G."/>
            <person name="Zhu H."/>
            <person name="He L."/>
            <person name="Cai J."/>
            <person name="Huang Q."/>
            <person name="Cai Q."/>
            <person name="Li B."/>
            <person name="Bai Y."/>
            <person name="Zhang Z."/>
            <person name="Zhang Y."/>
            <person name="Wang W."/>
            <person name="Li J."/>
            <person name="Wei F."/>
            <person name="Li H."/>
            <person name="Jian M."/>
            <person name="Li J."/>
            <person name="Zhang Z."/>
            <person name="Nielsen R."/>
            <person name="Li D."/>
            <person name="Gu W."/>
            <person name="Yang Z."/>
            <person name="Xuan Z."/>
            <person name="Ryder O.A."/>
            <person name="Leung F.C."/>
            <person name="Zhou Y."/>
            <person name="Cao J."/>
            <person name="Sun X."/>
            <person name="Fu Y."/>
            <person name="Fang X."/>
            <person name="Guo X."/>
            <person name="Wang B."/>
            <person name="Hou R."/>
            <person name="Shen F."/>
            <person name="Mu B."/>
            <person name="Ni P."/>
            <person name="Lin R."/>
            <person name="Qian W."/>
            <person name="Wang G."/>
            <person name="Yu C."/>
            <person name="Nie W."/>
            <person name="Wang J."/>
            <person name="Wu Z."/>
            <person name="Liang H."/>
            <person name="Min J."/>
            <person name="Wu Q."/>
            <person name="Cheng S."/>
            <person name="Ruan J."/>
            <person name="Wang M."/>
            <person name="Shi Z."/>
            <person name="Wen M."/>
            <person name="Liu B."/>
            <person name="Ren X."/>
            <person name="Zheng H."/>
            <person name="Dong D."/>
            <person name="Cook K."/>
            <person name="Shan G."/>
            <person name="Zhang H."/>
            <person name="Kosiol C."/>
            <person name="Xie X."/>
            <person name="Lu Z."/>
            <person name="Zheng H."/>
            <person name="Li Y."/>
            <person name="Steiner C.C."/>
            <person name="Lam T.T."/>
            <person name="Lin S."/>
            <person name="Zhang Q."/>
            <person name="Li G."/>
            <person name="Tian J."/>
            <person name="Gong T."/>
            <person name="Liu H."/>
            <person name="Zhang D."/>
            <person name="Fang L."/>
            <person name="Ye C."/>
            <person name="Zhang J."/>
            <person name="Hu W."/>
            <person name="Xu A."/>
            <person name="Ren Y."/>
            <person name="Zhang G."/>
            <person name="Bruford M.W."/>
            <person name="Li Q."/>
            <person name="Ma L."/>
            <person name="Guo Y."/>
            <person name="An N."/>
            <person name="Hu Y."/>
            <person name="Zheng Y."/>
            <person name="Shi Y."/>
            <person name="Li Z."/>
            <person name="Liu Q."/>
            <person name="Chen Y."/>
            <person name="Zhao J."/>
            <person name="Qu N."/>
            <person name="Zhao S."/>
            <person name="Tian F."/>
            <person name="Wang X."/>
            <person name="Wang H."/>
            <person name="Xu L."/>
            <person name="Liu X."/>
            <person name="Vinar T."/>
            <person name="Wang Y."/>
            <person name="Lam T.W."/>
            <person name="Yiu S.M."/>
            <person name="Liu S."/>
            <person name="Zhang H."/>
            <person name="Li D."/>
            <person name="Huang Y."/>
            <person name="Wang X."/>
            <person name="Yang G."/>
            <person name="Jiang Z."/>
            <person name="Wang J."/>
            <person name="Qin N."/>
            <person name="Li L."/>
            <person name="Li J."/>
            <person name="Bolund L."/>
            <person name="Kristiansen K."/>
            <person name="Wong G.K."/>
            <person name="Olson M."/>
            <person name="Zhang X."/>
            <person name="Li S."/>
            <person name="Yang H."/>
            <person name="Wang J."/>
            <person name="Wang J."/>
        </authorList>
    </citation>
    <scope>NUCLEOTIDE SEQUENCE [LARGE SCALE GENOMIC DNA]</scope>
</reference>
<dbReference type="AlphaFoldDB" id="D2H8B8"/>
<feature type="non-terminal residue" evidence="1">
    <location>
        <position position="21"/>
    </location>
</feature>
<dbReference type="InParanoid" id="D2H8B8"/>
<sequence>RSIRNWLHCLAFKRFGSLRIA</sequence>
<evidence type="ECO:0000313" key="1">
    <source>
        <dbReference type="EMBL" id="EFB17939.1"/>
    </source>
</evidence>
<organism evidence="1">
    <name type="scientific">Ailuropoda melanoleuca</name>
    <name type="common">Giant panda</name>
    <dbReference type="NCBI Taxonomy" id="9646"/>
    <lineage>
        <taxon>Eukaryota</taxon>
        <taxon>Metazoa</taxon>
        <taxon>Chordata</taxon>
        <taxon>Craniata</taxon>
        <taxon>Vertebrata</taxon>
        <taxon>Euteleostomi</taxon>
        <taxon>Mammalia</taxon>
        <taxon>Eutheria</taxon>
        <taxon>Laurasiatheria</taxon>
        <taxon>Carnivora</taxon>
        <taxon>Caniformia</taxon>
        <taxon>Ursidae</taxon>
        <taxon>Ailuropoda</taxon>
    </lineage>
</organism>
<protein>
    <submittedName>
        <fullName evidence="1">Uncharacterized protein</fullName>
    </submittedName>
</protein>
<proteinExistence type="predicted"/>
<dbReference type="EMBL" id="GL192573">
    <property type="protein sequence ID" value="EFB17939.1"/>
    <property type="molecule type" value="Genomic_DNA"/>
</dbReference>
<gene>
    <name evidence="1" type="ORF">PANDA_006469</name>
</gene>
<name>D2H8B8_AILME</name>
<accession>D2H8B8</accession>